<evidence type="ECO:0000313" key="1">
    <source>
        <dbReference type="EMBL" id="VDK54053.1"/>
    </source>
</evidence>
<proteinExistence type="predicted"/>
<dbReference type="AlphaFoldDB" id="A0A183DC23"/>
<evidence type="ECO:0000313" key="3">
    <source>
        <dbReference type="WBParaSite" id="GPUH_0000627301-mRNA-1"/>
    </source>
</evidence>
<dbReference type="EMBL" id="UYRT01014501">
    <property type="protein sequence ID" value="VDK54053.1"/>
    <property type="molecule type" value="Genomic_DNA"/>
</dbReference>
<accession>A0A183DC23</accession>
<reference evidence="1 2" key="2">
    <citation type="submission" date="2018-11" db="EMBL/GenBank/DDBJ databases">
        <authorList>
            <consortium name="Pathogen Informatics"/>
        </authorList>
    </citation>
    <scope>NUCLEOTIDE SEQUENCE [LARGE SCALE GENOMIC DNA]</scope>
</reference>
<keyword evidence="2" id="KW-1185">Reference proteome</keyword>
<reference evidence="3" key="1">
    <citation type="submission" date="2016-06" db="UniProtKB">
        <authorList>
            <consortium name="WormBaseParasite"/>
        </authorList>
    </citation>
    <scope>IDENTIFICATION</scope>
</reference>
<gene>
    <name evidence="1" type="ORF">GPUH_LOCUS6265</name>
</gene>
<dbReference type="WBParaSite" id="GPUH_0000627301-mRNA-1">
    <property type="protein sequence ID" value="GPUH_0000627301-mRNA-1"/>
    <property type="gene ID" value="GPUH_0000627301"/>
</dbReference>
<organism evidence="3">
    <name type="scientific">Gongylonema pulchrum</name>
    <dbReference type="NCBI Taxonomy" id="637853"/>
    <lineage>
        <taxon>Eukaryota</taxon>
        <taxon>Metazoa</taxon>
        <taxon>Ecdysozoa</taxon>
        <taxon>Nematoda</taxon>
        <taxon>Chromadorea</taxon>
        <taxon>Rhabditida</taxon>
        <taxon>Spirurina</taxon>
        <taxon>Spiruromorpha</taxon>
        <taxon>Spiruroidea</taxon>
        <taxon>Gongylonematidae</taxon>
        <taxon>Gongylonema</taxon>
    </lineage>
</organism>
<protein>
    <submittedName>
        <fullName evidence="3">Glutathione synthetase</fullName>
    </submittedName>
</protein>
<evidence type="ECO:0000313" key="2">
    <source>
        <dbReference type="Proteomes" id="UP000271098"/>
    </source>
</evidence>
<sequence length="155" mass="16500">MSPSLGPESLLTLLDGLECSAFTIAESFAAGLVLDCIESVVLLLLLGDSMLSLLSLFAAFPHNPVAGPIPALIVAKPEGSAAASGVAYEKILEEIRRKTPFAGAQVYIFRRRAVETGMSVGSTLYNQWREPSDDDDVNDDNEAEVDAKLLSLQAC</sequence>
<dbReference type="Proteomes" id="UP000271098">
    <property type="component" value="Unassembled WGS sequence"/>
</dbReference>
<name>A0A183DC23_9BILA</name>